<organism evidence="2 3">
    <name type="scientific">Melipona bicolor</name>
    <dbReference type="NCBI Taxonomy" id="60889"/>
    <lineage>
        <taxon>Eukaryota</taxon>
        <taxon>Metazoa</taxon>
        <taxon>Ecdysozoa</taxon>
        <taxon>Arthropoda</taxon>
        <taxon>Hexapoda</taxon>
        <taxon>Insecta</taxon>
        <taxon>Pterygota</taxon>
        <taxon>Neoptera</taxon>
        <taxon>Endopterygota</taxon>
        <taxon>Hymenoptera</taxon>
        <taxon>Apocrita</taxon>
        <taxon>Aculeata</taxon>
        <taxon>Apoidea</taxon>
        <taxon>Anthophila</taxon>
        <taxon>Apidae</taxon>
        <taxon>Melipona</taxon>
    </lineage>
</organism>
<sequence>MEGEKKSKRSLYLSRKENLNLMKLFSFRTLRWFTSHKAAEELVETTEFRNDAEEGKGEAGVNWFINWSVMRWRILSFIVFSISSTFFLLSVFHWARNCSGRPIKLRKSSWKQRNLETMRKKEKEKQALIGLLTGR</sequence>
<keyword evidence="1" id="KW-1133">Transmembrane helix</keyword>
<accession>A0AA40FFV6</accession>
<reference evidence="2" key="1">
    <citation type="submission" date="2021-10" db="EMBL/GenBank/DDBJ databases">
        <title>Melipona bicolor Genome sequencing and assembly.</title>
        <authorList>
            <person name="Araujo N.S."/>
            <person name="Arias M.C."/>
        </authorList>
    </citation>
    <scope>NUCLEOTIDE SEQUENCE</scope>
    <source>
        <strain evidence="2">USP_2M_L1-L4_2017</strain>
        <tissue evidence="2">Whole body</tissue>
    </source>
</reference>
<dbReference type="AlphaFoldDB" id="A0AA40FFV6"/>
<keyword evidence="1" id="KW-0812">Transmembrane</keyword>
<proteinExistence type="predicted"/>
<dbReference type="EMBL" id="JAHYIQ010000048">
    <property type="protein sequence ID" value="KAK1117769.1"/>
    <property type="molecule type" value="Genomic_DNA"/>
</dbReference>
<comment type="caution">
    <text evidence="2">The sequence shown here is derived from an EMBL/GenBank/DDBJ whole genome shotgun (WGS) entry which is preliminary data.</text>
</comment>
<name>A0AA40FFV6_9HYME</name>
<gene>
    <name evidence="2" type="ORF">K0M31_015708</name>
</gene>
<evidence type="ECO:0008006" key="4">
    <source>
        <dbReference type="Google" id="ProtNLM"/>
    </source>
</evidence>
<keyword evidence="3" id="KW-1185">Reference proteome</keyword>
<dbReference type="Proteomes" id="UP001177670">
    <property type="component" value="Unassembled WGS sequence"/>
</dbReference>
<keyword evidence="1" id="KW-0472">Membrane</keyword>
<evidence type="ECO:0000256" key="1">
    <source>
        <dbReference type="SAM" id="Phobius"/>
    </source>
</evidence>
<evidence type="ECO:0000313" key="3">
    <source>
        <dbReference type="Proteomes" id="UP001177670"/>
    </source>
</evidence>
<protein>
    <recommendedName>
        <fullName evidence="4">Transmembrane protein</fullName>
    </recommendedName>
</protein>
<feature type="transmembrane region" description="Helical" evidence="1">
    <location>
        <begin position="74"/>
        <end position="95"/>
    </location>
</feature>
<evidence type="ECO:0000313" key="2">
    <source>
        <dbReference type="EMBL" id="KAK1117769.1"/>
    </source>
</evidence>